<dbReference type="InterPro" id="IPR011050">
    <property type="entry name" value="Pectin_lyase_fold/virulence"/>
</dbReference>
<reference evidence="1 2" key="1">
    <citation type="submission" date="2021-03" db="EMBL/GenBank/DDBJ databases">
        <title>Aliifodinibius sp. nov., a new bacterium isolated from saline soil.</title>
        <authorList>
            <person name="Galisteo C."/>
            <person name="De La Haba R."/>
            <person name="Sanchez-Porro C."/>
            <person name="Ventosa A."/>
        </authorList>
    </citation>
    <scope>NUCLEOTIDE SEQUENCE [LARGE SCALE GENOMIC DNA]</scope>
    <source>
        <strain evidence="1 2">1BSP15-2V2</strain>
    </source>
</reference>
<gene>
    <name evidence="1" type="ORF">J6I44_16950</name>
</gene>
<accession>A0ABT3PRR6</accession>
<evidence type="ECO:0000313" key="1">
    <source>
        <dbReference type="EMBL" id="MCW9708553.1"/>
    </source>
</evidence>
<evidence type="ECO:0000313" key="2">
    <source>
        <dbReference type="Proteomes" id="UP001207918"/>
    </source>
</evidence>
<dbReference type="SUPFAM" id="SSF51126">
    <property type="entry name" value="Pectin lyase-like"/>
    <property type="match status" value="1"/>
</dbReference>
<name>A0ABT3PRR6_9BACT</name>
<evidence type="ECO:0008006" key="3">
    <source>
        <dbReference type="Google" id="ProtNLM"/>
    </source>
</evidence>
<dbReference type="Gene3D" id="2.160.20.10">
    <property type="entry name" value="Single-stranded right-handed beta-helix, Pectin lyase-like"/>
    <property type="match status" value="1"/>
</dbReference>
<sequence>MFHRCFQFFNVWDYKFLRMLSVGVYLLLPTCTASQNTVHSGEFIVEPPTLENLGFEWKIDGDDNRNAEVLVEYRAAGSDSDWKQGMPLLRIGGEKITERAGIDYVTPAMFAGSILDLHSDTEYECRFTLRDPDGVEGEAVKTVTVRTRAEPKEAHDGRILHVYPQHWKGEKQEPAFTGLMEAYNGSQKAIGDWYLVDENQVKPGDIIMLHGGLYRADRSDYINPESIPFDGTYFLTAKGTAQRPIVIKAAGDGEVLFDGAGAHTLFNVMATEHHIFEGITFINADRVFDAGRKKITGANGLTIRNCRFEEVGEAIRTEYAGSKNFYIVDNLIIGRNDRYRLLGWTDRRHSNPGPYGKYLLNSYMAIKVYGSGHVIAYNSIAYFHDGISISTYGSPEQERQLRAVSIDIYNNDIHLVNDDFIEADGGVHNIRIMRNRGVNAAQSGLSAQPLFGGPAYFIRNVLYHIPSGGAFKFYNQPAGLVAYHNTFIADITKNLEIHSNSHFRNNLFLSRDHRKGIAVFPFATSYSTSDYNGYRPNQGVERQYVWITPSLWKVRDYSLSYKDSWSFETLEGFSRTSGLEEHGITVDYNIFKDLQQPDPQKPHTIYHATDLNFKLKPNSKAVDAGMKIPNVNDDSTGKAPDLGALEVGLPTPIFGCRGHGRALDKPFYR</sequence>
<comment type="caution">
    <text evidence="1">The sequence shown here is derived from an EMBL/GenBank/DDBJ whole genome shotgun (WGS) entry which is preliminary data.</text>
</comment>
<protein>
    <recommendedName>
        <fullName evidence="3">Right handed beta helix region</fullName>
    </recommendedName>
</protein>
<dbReference type="InterPro" id="IPR012334">
    <property type="entry name" value="Pectin_lyas_fold"/>
</dbReference>
<dbReference type="RefSeq" id="WP_265767338.1">
    <property type="nucleotide sequence ID" value="NZ_JAGGJA010000014.1"/>
</dbReference>
<dbReference type="Proteomes" id="UP001207918">
    <property type="component" value="Unassembled WGS sequence"/>
</dbReference>
<dbReference type="EMBL" id="JAGGJA010000014">
    <property type="protein sequence ID" value="MCW9708553.1"/>
    <property type="molecule type" value="Genomic_DNA"/>
</dbReference>
<keyword evidence="2" id="KW-1185">Reference proteome</keyword>
<organism evidence="1 2">
    <name type="scientific">Fodinibius salsisoli</name>
    <dbReference type="NCBI Taxonomy" id="2820877"/>
    <lineage>
        <taxon>Bacteria</taxon>
        <taxon>Pseudomonadati</taxon>
        <taxon>Balneolota</taxon>
        <taxon>Balneolia</taxon>
        <taxon>Balneolales</taxon>
        <taxon>Balneolaceae</taxon>
        <taxon>Fodinibius</taxon>
    </lineage>
</organism>
<proteinExistence type="predicted"/>